<reference evidence="2" key="1">
    <citation type="submission" date="2023-03" db="EMBL/GenBank/DDBJ databases">
        <title>Massive genome expansion in bonnet fungi (Mycena s.s.) driven by repeated elements and novel gene families across ecological guilds.</title>
        <authorList>
            <consortium name="Lawrence Berkeley National Laboratory"/>
            <person name="Harder C.B."/>
            <person name="Miyauchi S."/>
            <person name="Viragh M."/>
            <person name="Kuo A."/>
            <person name="Thoen E."/>
            <person name="Andreopoulos B."/>
            <person name="Lu D."/>
            <person name="Skrede I."/>
            <person name="Drula E."/>
            <person name="Henrissat B."/>
            <person name="Morin E."/>
            <person name="Kohler A."/>
            <person name="Barry K."/>
            <person name="LaButti K."/>
            <person name="Morin E."/>
            <person name="Salamov A."/>
            <person name="Lipzen A."/>
            <person name="Mereny Z."/>
            <person name="Hegedus B."/>
            <person name="Baldrian P."/>
            <person name="Stursova M."/>
            <person name="Weitz H."/>
            <person name="Taylor A."/>
            <person name="Grigoriev I.V."/>
            <person name="Nagy L.G."/>
            <person name="Martin F."/>
            <person name="Kauserud H."/>
        </authorList>
    </citation>
    <scope>NUCLEOTIDE SEQUENCE</scope>
    <source>
        <strain evidence="2">9144</strain>
    </source>
</reference>
<accession>A0AAD6VN63</accession>
<name>A0AAD6VN63_9AGAR</name>
<dbReference type="Proteomes" id="UP001219525">
    <property type="component" value="Unassembled WGS sequence"/>
</dbReference>
<keyword evidence="3" id="KW-1185">Reference proteome</keyword>
<evidence type="ECO:0000313" key="3">
    <source>
        <dbReference type="Proteomes" id="UP001219525"/>
    </source>
</evidence>
<feature type="region of interest" description="Disordered" evidence="1">
    <location>
        <begin position="180"/>
        <end position="199"/>
    </location>
</feature>
<evidence type="ECO:0000313" key="2">
    <source>
        <dbReference type="EMBL" id="KAJ7214533.1"/>
    </source>
</evidence>
<organism evidence="2 3">
    <name type="scientific">Mycena pura</name>
    <dbReference type="NCBI Taxonomy" id="153505"/>
    <lineage>
        <taxon>Eukaryota</taxon>
        <taxon>Fungi</taxon>
        <taxon>Dikarya</taxon>
        <taxon>Basidiomycota</taxon>
        <taxon>Agaricomycotina</taxon>
        <taxon>Agaricomycetes</taxon>
        <taxon>Agaricomycetidae</taxon>
        <taxon>Agaricales</taxon>
        <taxon>Marasmiineae</taxon>
        <taxon>Mycenaceae</taxon>
        <taxon>Mycena</taxon>
    </lineage>
</organism>
<proteinExistence type="predicted"/>
<protein>
    <submittedName>
        <fullName evidence="2">Uncharacterized protein</fullName>
    </submittedName>
</protein>
<gene>
    <name evidence="2" type="ORF">GGX14DRAFT_392556</name>
</gene>
<sequence length="199" mass="22148">MAPRKSHMCKCALRPFPHEVPANEWLAHQADIERAAQHIPGSWIDSSSVDEETNYITLQTARIVLSDSSDYSQPVVVDPQTLIADLQQSTGKFANQRPRKKQVAPQMRSARVLSVLASDVEGAIRSLQTRPSDPSALWAKADNARKQISVVALSLQDHQDSSLKESVVSELRKLERELDSFQSSLPPDTRPLFYDSGKC</sequence>
<evidence type="ECO:0000256" key="1">
    <source>
        <dbReference type="SAM" id="MobiDB-lite"/>
    </source>
</evidence>
<dbReference type="EMBL" id="JARJCW010000019">
    <property type="protein sequence ID" value="KAJ7214533.1"/>
    <property type="molecule type" value="Genomic_DNA"/>
</dbReference>
<comment type="caution">
    <text evidence="2">The sequence shown here is derived from an EMBL/GenBank/DDBJ whole genome shotgun (WGS) entry which is preliminary data.</text>
</comment>
<dbReference type="AlphaFoldDB" id="A0AAD6VN63"/>